<feature type="compositionally biased region" description="Polar residues" evidence="8">
    <location>
        <begin position="25"/>
        <end position="39"/>
    </location>
</feature>
<dbReference type="InterPro" id="IPR016135">
    <property type="entry name" value="UBQ-conjugating_enzyme/RWD"/>
</dbReference>
<dbReference type="PROSITE" id="PS50127">
    <property type="entry name" value="UBC_2"/>
    <property type="match status" value="1"/>
</dbReference>
<gene>
    <name evidence="10" type="ORF">BC936DRAFT_149123</name>
</gene>
<sequence length="197" mass="22380">MKHQAYSTVRNDSRPVIFEPVPTGPQYSTPKNHPLTTPLPSKRKTATMSTPTRRRLMRDFKRLQNDPPGGISGAPCPDNIMLWNAVIFGPADTPFEDGTFKLVLQFDETYPNKPPNVKFVSKMFHPNVYANGELCLDILQNRWSPTYDVAAILTSIQSLLHDPNPNSPANAEAANLYRENRKEYVRRVREVVEASWE</sequence>
<evidence type="ECO:0000256" key="2">
    <source>
        <dbReference type="ARBA" id="ARBA00022679"/>
    </source>
</evidence>
<dbReference type="InterPro" id="IPR050113">
    <property type="entry name" value="Ub_conjugating_enzyme"/>
</dbReference>
<organism evidence="10 11">
    <name type="scientific">Jimgerdemannia flammicorona</name>
    <dbReference type="NCBI Taxonomy" id="994334"/>
    <lineage>
        <taxon>Eukaryota</taxon>
        <taxon>Fungi</taxon>
        <taxon>Fungi incertae sedis</taxon>
        <taxon>Mucoromycota</taxon>
        <taxon>Mucoromycotina</taxon>
        <taxon>Endogonomycetes</taxon>
        <taxon>Endogonales</taxon>
        <taxon>Endogonaceae</taxon>
        <taxon>Jimgerdemannia</taxon>
    </lineage>
</organism>
<dbReference type="AlphaFoldDB" id="A0A433D1I1"/>
<evidence type="ECO:0000256" key="8">
    <source>
        <dbReference type="SAM" id="MobiDB-lite"/>
    </source>
</evidence>
<dbReference type="InterPro" id="IPR023313">
    <property type="entry name" value="UBQ-conjugating_AS"/>
</dbReference>
<evidence type="ECO:0000256" key="3">
    <source>
        <dbReference type="ARBA" id="ARBA00022741"/>
    </source>
</evidence>
<evidence type="ECO:0000256" key="5">
    <source>
        <dbReference type="ARBA" id="ARBA00022840"/>
    </source>
</evidence>
<evidence type="ECO:0000313" key="10">
    <source>
        <dbReference type="EMBL" id="RUP44692.1"/>
    </source>
</evidence>
<dbReference type="EMBL" id="RBNI01008480">
    <property type="protein sequence ID" value="RUP44692.1"/>
    <property type="molecule type" value="Genomic_DNA"/>
</dbReference>
<dbReference type="PROSITE" id="PS00183">
    <property type="entry name" value="UBC_1"/>
    <property type="match status" value="1"/>
</dbReference>
<keyword evidence="2" id="KW-0808">Transferase</keyword>
<feature type="region of interest" description="Disordered" evidence="8">
    <location>
        <begin position="15"/>
        <end position="51"/>
    </location>
</feature>
<protein>
    <recommendedName>
        <fullName evidence="1">E2 ubiquitin-conjugating enzyme</fullName>
        <ecNumber evidence="1">2.3.2.23</ecNumber>
    </recommendedName>
</protein>
<feature type="domain" description="UBC core" evidence="9">
    <location>
        <begin position="51"/>
        <end position="197"/>
    </location>
</feature>
<keyword evidence="5 7" id="KW-0067">ATP-binding</keyword>
<dbReference type="CDD" id="cd23790">
    <property type="entry name" value="UBCc_UBE2A_2B"/>
    <property type="match status" value="1"/>
</dbReference>
<dbReference type="OrthoDB" id="9984419at2759"/>
<evidence type="ECO:0000259" key="9">
    <source>
        <dbReference type="PROSITE" id="PS50127"/>
    </source>
</evidence>
<dbReference type="Gene3D" id="3.10.110.10">
    <property type="entry name" value="Ubiquitin Conjugating Enzyme"/>
    <property type="match status" value="1"/>
</dbReference>
<evidence type="ECO:0000256" key="1">
    <source>
        <dbReference type="ARBA" id="ARBA00012486"/>
    </source>
</evidence>
<dbReference type="GO" id="GO:0006281">
    <property type="term" value="P:DNA repair"/>
    <property type="evidence" value="ECO:0007669"/>
    <property type="project" value="UniProtKB-ARBA"/>
</dbReference>
<reference evidence="10 11" key="1">
    <citation type="journal article" date="2018" name="New Phytol.">
        <title>Phylogenomics of Endogonaceae and evolution of mycorrhizas within Mucoromycota.</title>
        <authorList>
            <person name="Chang Y."/>
            <person name="Desiro A."/>
            <person name="Na H."/>
            <person name="Sandor L."/>
            <person name="Lipzen A."/>
            <person name="Clum A."/>
            <person name="Barry K."/>
            <person name="Grigoriev I.V."/>
            <person name="Martin F.M."/>
            <person name="Stajich J.E."/>
            <person name="Smith M.E."/>
            <person name="Bonito G."/>
            <person name="Spatafora J.W."/>
        </authorList>
    </citation>
    <scope>NUCLEOTIDE SEQUENCE [LARGE SCALE GENOMIC DNA]</scope>
    <source>
        <strain evidence="10 11">GMNB39</strain>
    </source>
</reference>
<evidence type="ECO:0000256" key="7">
    <source>
        <dbReference type="RuleBase" id="RU362109"/>
    </source>
</evidence>
<evidence type="ECO:0000256" key="4">
    <source>
        <dbReference type="ARBA" id="ARBA00022786"/>
    </source>
</evidence>
<dbReference type="Pfam" id="PF00179">
    <property type="entry name" value="UQ_con"/>
    <property type="match status" value="1"/>
</dbReference>
<dbReference type="GO" id="GO:0061631">
    <property type="term" value="F:ubiquitin conjugating enzyme activity"/>
    <property type="evidence" value="ECO:0007669"/>
    <property type="project" value="UniProtKB-EC"/>
</dbReference>
<dbReference type="PANTHER" id="PTHR24067">
    <property type="entry name" value="UBIQUITIN-CONJUGATING ENZYME E2"/>
    <property type="match status" value="1"/>
</dbReference>
<proteinExistence type="inferred from homology"/>
<name>A0A433D1I1_9FUNG</name>
<feature type="active site" description="Glycyl thioester intermediate" evidence="6">
    <location>
        <position position="135"/>
    </location>
</feature>
<keyword evidence="11" id="KW-1185">Reference proteome</keyword>
<dbReference type="InterPro" id="IPR000608">
    <property type="entry name" value="UBC"/>
</dbReference>
<evidence type="ECO:0000313" key="11">
    <source>
        <dbReference type="Proteomes" id="UP000268093"/>
    </source>
</evidence>
<comment type="caution">
    <text evidence="10">The sequence shown here is derived from an EMBL/GenBank/DDBJ whole genome shotgun (WGS) entry which is preliminary data.</text>
</comment>
<keyword evidence="4 7" id="KW-0833">Ubl conjugation pathway</keyword>
<dbReference type="EC" id="2.3.2.23" evidence="1"/>
<accession>A0A433D1I1</accession>
<dbReference type="SMART" id="SM00212">
    <property type="entry name" value="UBCc"/>
    <property type="match status" value="1"/>
</dbReference>
<dbReference type="SUPFAM" id="SSF54495">
    <property type="entry name" value="UBC-like"/>
    <property type="match status" value="1"/>
</dbReference>
<evidence type="ECO:0000256" key="6">
    <source>
        <dbReference type="PROSITE-ProRule" id="PRU10133"/>
    </source>
</evidence>
<dbReference type="GO" id="GO:0005524">
    <property type="term" value="F:ATP binding"/>
    <property type="evidence" value="ECO:0007669"/>
    <property type="project" value="UniProtKB-UniRule"/>
</dbReference>
<keyword evidence="3 7" id="KW-0547">Nucleotide-binding</keyword>
<dbReference type="FunFam" id="3.10.110.10:FF:000004">
    <property type="entry name" value="Ubiquitin-conjugating enzyme E2 A"/>
    <property type="match status" value="1"/>
</dbReference>
<dbReference type="Proteomes" id="UP000268093">
    <property type="component" value="Unassembled WGS sequence"/>
</dbReference>
<comment type="similarity">
    <text evidence="7">Belongs to the ubiquitin-conjugating enzyme family.</text>
</comment>